<sequence length="373" mass="42320">MGSVAYSSVSVSSMLGKVFGALPAQVASETLGKESLDKAVKSGWLRNLLYYLPDLTAAARSFIVLTIILYKRSRWPALRQHTLELVKACFPGDSDCERRFYRKLKWNSLALLVATVIAYAYWVAVSWVETIKARNLTSFDGEVDFHPVPLNLTLRQYIELDSVFRSFPFILSVQAHLCGVFVVVILSETLTVLHLEMAQAGVELTKEKVHRWFRVHTRMLHYVKEVSGMFQLIFLTTYVLDFLNVIGSLAFFISSELVTTNWSYLHYVGTSCIFGVYATASVVPLIQVHEKGANLPEAAYLLAVAVKDQNEQLVVPDPNYTLLDKELRRFEKSCRHHPLTFTGLSYVHFTRELLFGTWTLTVSFLIVANELFK</sequence>
<evidence type="ECO:0000256" key="1">
    <source>
        <dbReference type="SAM" id="Phobius"/>
    </source>
</evidence>
<feature type="transmembrane region" description="Helical" evidence="1">
    <location>
        <begin position="48"/>
        <end position="70"/>
    </location>
</feature>
<comment type="caution">
    <text evidence="2">The sequence shown here is derived from an EMBL/GenBank/DDBJ whole genome shotgun (WGS) entry which is preliminary data.</text>
</comment>
<feature type="transmembrane region" description="Helical" evidence="1">
    <location>
        <begin position="167"/>
        <end position="187"/>
    </location>
</feature>
<dbReference type="EMBL" id="MTYJ01000382">
    <property type="protein sequence ID" value="OWA54221.1"/>
    <property type="molecule type" value="Genomic_DNA"/>
</dbReference>
<protein>
    <submittedName>
        <fullName evidence="2">Uncharacterized protein</fullName>
    </submittedName>
</protein>
<dbReference type="AlphaFoldDB" id="A0A9X6NPG6"/>
<gene>
    <name evidence="2" type="ORF">BV898_18632</name>
</gene>
<evidence type="ECO:0000313" key="2">
    <source>
        <dbReference type="EMBL" id="OWA54221.1"/>
    </source>
</evidence>
<accession>A0A9X6NPG6</accession>
<feature type="transmembrane region" description="Helical" evidence="1">
    <location>
        <begin position="108"/>
        <end position="128"/>
    </location>
</feature>
<keyword evidence="1" id="KW-1133">Transmembrane helix</keyword>
<reference evidence="3" key="1">
    <citation type="submission" date="2017-01" db="EMBL/GenBank/DDBJ databases">
        <title>Comparative genomics of anhydrobiosis in the tardigrade Hypsibius dujardini.</title>
        <authorList>
            <person name="Yoshida Y."/>
            <person name="Koutsovoulos G."/>
            <person name="Laetsch D."/>
            <person name="Stevens L."/>
            <person name="Kumar S."/>
            <person name="Horikawa D."/>
            <person name="Ishino K."/>
            <person name="Komine S."/>
            <person name="Tomita M."/>
            <person name="Blaxter M."/>
            <person name="Arakawa K."/>
        </authorList>
    </citation>
    <scope>NUCLEOTIDE SEQUENCE [LARGE SCALE GENOMIC DNA]</scope>
    <source>
        <strain evidence="3">Z151</strain>
    </source>
</reference>
<keyword evidence="1" id="KW-0472">Membrane</keyword>
<dbReference type="OrthoDB" id="10669851at2759"/>
<proteinExistence type="predicted"/>
<organism evidence="2 3">
    <name type="scientific">Hypsibius exemplaris</name>
    <name type="common">Freshwater tardigrade</name>
    <dbReference type="NCBI Taxonomy" id="2072580"/>
    <lineage>
        <taxon>Eukaryota</taxon>
        <taxon>Metazoa</taxon>
        <taxon>Ecdysozoa</taxon>
        <taxon>Tardigrada</taxon>
        <taxon>Eutardigrada</taxon>
        <taxon>Parachela</taxon>
        <taxon>Hypsibioidea</taxon>
        <taxon>Hypsibiidae</taxon>
        <taxon>Hypsibius</taxon>
    </lineage>
</organism>
<dbReference type="Proteomes" id="UP000192578">
    <property type="component" value="Unassembled WGS sequence"/>
</dbReference>
<name>A0A9X6NPG6_HYPEX</name>
<keyword evidence="3" id="KW-1185">Reference proteome</keyword>
<keyword evidence="1" id="KW-0812">Transmembrane</keyword>
<feature type="transmembrane region" description="Helical" evidence="1">
    <location>
        <begin position="228"/>
        <end position="252"/>
    </location>
</feature>
<feature type="transmembrane region" description="Helical" evidence="1">
    <location>
        <begin position="264"/>
        <end position="286"/>
    </location>
</feature>
<evidence type="ECO:0000313" key="3">
    <source>
        <dbReference type="Proteomes" id="UP000192578"/>
    </source>
</evidence>